<gene>
    <name evidence="3" type="ORF">LSTR_LSTR004362</name>
</gene>
<evidence type="ECO:0000313" key="3">
    <source>
        <dbReference type="EMBL" id="RZF42213.1"/>
    </source>
</evidence>
<name>A0A482X8Y9_LAOST</name>
<accession>A0A482X8Y9</accession>
<dbReference type="PROSITE" id="PS50084">
    <property type="entry name" value="KH_TYPE_1"/>
    <property type="match status" value="1"/>
</dbReference>
<dbReference type="EMBL" id="QKKF02015335">
    <property type="protein sequence ID" value="RZF42213.1"/>
    <property type="molecule type" value="Genomic_DNA"/>
</dbReference>
<dbReference type="Gene3D" id="3.30.1370.10">
    <property type="entry name" value="K Homology domain, type 1"/>
    <property type="match status" value="1"/>
</dbReference>
<dbReference type="SMR" id="A0A482X8Y9"/>
<proteinExistence type="predicted"/>
<evidence type="ECO:0000256" key="1">
    <source>
        <dbReference type="PROSITE-ProRule" id="PRU00117"/>
    </source>
</evidence>
<dbReference type="InterPro" id="IPR047538">
    <property type="entry name" value="KH-I_ASCC1"/>
</dbReference>
<dbReference type="FunCoup" id="A0A482X8Y9">
    <property type="interactions" value="1466"/>
</dbReference>
<dbReference type="InterPro" id="IPR004088">
    <property type="entry name" value="KH_dom_type_1"/>
</dbReference>
<keyword evidence="4" id="KW-1185">Reference proteome</keyword>
<evidence type="ECO:0000313" key="4">
    <source>
        <dbReference type="Proteomes" id="UP000291343"/>
    </source>
</evidence>
<dbReference type="SUPFAM" id="SSF54791">
    <property type="entry name" value="Eukaryotic type KH-domain (KH-domain type I)"/>
    <property type="match status" value="1"/>
</dbReference>
<dbReference type="InParanoid" id="A0A482X8Y9"/>
<dbReference type="Pfam" id="PF00013">
    <property type="entry name" value="KH_1"/>
    <property type="match status" value="1"/>
</dbReference>
<dbReference type="PANTHER" id="PTHR13360">
    <property type="entry name" value="ACTIVATING SIGNAL COINTEGRATOR 1 COMPLEX SUBUNIT 1"/>
    <property type="match status" value="1"/>
</dbReference>
<dbReference type="OrthoDB" id="277832at2759"/>
<dbReference type="Pfam" id="PF10469">
    <property type="entry name" value="AKAP7_NLS"/>
    <property type="match status" value="1"/>
</dbReference>
<dbReference type="InterPro" id="IPR004087">
    <property type="entry name" value="KH_dom"/>
</dbReference>
<dbReference type="GO" id="GO:0005634">
    <property type="term" value="C:nucleus"/>
    <property type="evidence" value="ECO:0007669"/>
    <property type="project" value="TreeGrafter"/>
</dbReference>
<dbReference type="PIRSF" id="PIRSF027019">
    <property type="entry name" value="Euk_LigT"/>
    <property type="match status" value="1"/>
</dbReference>
<dbReference type="Proteomes" id="UP000291343">
    <property type="component" value="Unassembled WGS sequence"/>
</dbReference>
<dbReference type="InterPro" id="IPR036612">
    <property type="entry name" value="KH_dom_type_1_sf"/>
</dbReference>
<dbReference type="GO" id="GO:0006355">
    <property type="term" value="P:regulation of DNA-templated transcription"/>
    <property type="evidence" value="ECO:0007669"/>
    <property type="project" value="TreeGrafter"/>
</dbReference>
<dbReference type="Gene3D" id="3.90.1140.10">
    <property type="entry name" value="Cyclic phosphodiesterase"/>
    <property type="match status" value="1"/>
</dbReference>
<dbReference type="InterPro" id="IPR009210">
    <property type="entry name" value="ASCC1"/>
</dbReference>
<sequence length="361" mass="41744">MDVLKPDLLIIEGRCYRINPSNDLFDNSSNNDTDYFQQRTYEEEDCTLDESYHEPHNDNCNDEDDHFNCKVEYTKEKKYQTTFHVPRCFFSIIIGTKHATRKRLESETKTEINIPKFNDNGDITIKGNSRSGVEAAYRRILIIVMTARKRQQFTHFISIPFITDRIRERFLSFKSEILANLHGERGIVEAVFQKPEKLHMTLCVMVLSDEVERTKAIEVLNRCKTEVLDVLLKENPLKVKISGVEIMNDDPAEARVVYGKIHCDDEQRLQSISDTIVDYVAKAGVMEKQHEKVKMHITLMNTSFLKDDRELKNVTINAVPIIDAFGYYNFGEMTIDTIHLSQKGAYSTSGYYKSSLVLNIT</sequence>
<dbReference type="SMART" id="SM00322">
    <property type="entry name" value="KH"/>
    <property type="match status" value="1"/>
</dbReference>
<dbReference type="InterPro" id="IPR019510">
    <property type="entry name" value="AKAP7-like_phosphoesterase"/>
</dbReference>
<keyword evidence="1" id="KW-0694">RNA-binding</keyword>
<protein>
    <recommendedName>
        <fullName evidence="2">K Homology domain-containing protein</fullName>
    </recommendedName>
</protein>
<dbReference type="GO" id="GO:0006307">
    <property type="term" value="P:DNA alkylation repair"/>
    <property type="evidence" value="ECO:0007669"/>
    <property type="project" value="InterPro"/>
</dbReference>
<comment type="caution">
    <text evidence="3">The sequence shown here is derived from an EMBL/GenBank/DDBJ whole genome shotgun (WGS) entry which is preliminary data.</text>
</comment>
<dbReference type="CDD" id="cd22419">
    <property type="entry name" value="KH-I_ASCC1"/>
    <property type="match status" value="1"/>
</dbReference>
<evidence type="ECO:0000259" key="2">
    <source>
        <dbReference type="SMART" id="SM00322"/>
    </source>
</evidence>
<dbReference type="PANTHER" id="PTHR13360:SF1">
    <property type="entry name" value="ACTIVATING SIGNAL COINTEGRATOR 1 COMPLEX SUBUNIT 1"/>
    <property type="match status" value="1"/>
</dbReference>
<dbReference type="STRING" id="195883.A0A482X8Y9"/>
<feature type="domain" description="K Homology" evidence="2">
    <location>
        <begin position="77"/>
        <end position="145"/>
    </location>
</feature>
<dbReference type="AlphaFoldDB" id="A0A482X8Y9"/>
<reference evidence="3 4" key="1">
    <citation type="journal article" date="2017" name="Gigascience">
        <title>Genome sequence of the small brown planthopper, Laodelphax striatellus.</title>
        <authorList>
            <person name="Zhu J."/>
            <person name="Jiang F."/>
            <person name="Wang X."/>
            <person name="Yang P."/>
            <person name="Bao Y."/>
            <person name="Zhao W."/>
            <person name="Wang W."/>
            <person name="Lu H."/>
            <person name="Wang Q."/>
            <person name="Cui N."/>
            <person name="Li J."/>
            <person name="Chen X."/>
            <person name="Luo L."/>
            <person name="Yu J."/>
            <person name="Kang L."/>
            <person name="Cui F."/>
        </authorList>
    </citation>
    <scope>NUCLEOTIDE SEQUENCE [LARGE SCALE GENOMIC DNA]</scope>
    <source>
        <strain evidence="3">Lst14</strain>
    </source>
</reference>
<organism evidence="3 4">
    <name type="scientific">Laodelphax striatellus</name>
    <name type="common">Small brown planthopper</name>
    <name type="synonym">Delphax striatella</name>
    <dbReference type="NCBI Taxonomy" id="195883"/>
    <lineage>
        <taxon>Eukaryota</taxon>
        <taxon>Metazoa</taxon>
        <taxon>Ecdysozoa</taxon>
        <taxon>Arthropoda</taxon>
        <taxon>Hexapoda</taxon>
        <taxon>Insecta</taxon>
        <taxon>Pterygota</taxon>
        <taxon>Neoptera</taxon>
        <taxon>Paraneoptera</taxon>
        <taxon>Hemiptera</taxon>
        <taxon>Auchenorrhyncha</taxon>
        <taxon>Fulgoroidea</taxon>
        <taxon>Delphacidae</taxon>
        <taxon>Criomorphinae</taxon>
        <taxon>Laodelphax</taxon>
    </lineage>
</organism>
<dbReference type="GO" id="GO:0003723">
    <property type="term" value="F:RNA binding"/>
    <property type="evidence" value="ECO:0007669"/>
    <property type="project" value="UniProtKB-UniRule"/>
</dbReference>